<gene>
    <name evidence="3" type="ORF">DFQ27_007527</name>
</gene>
<evidence type="ECO:0000313" key="4">
    <source>
        <dbReference type="Proteomes" id="UP000807716"/>
    </source>
</evidence>
<evidence type="ECO:0008006" key="5">
    <source>
        <dbReference type="Google" id="ProtNLM"/>
    </source>
</evidence>
<feature type="compositionally biased region" description="Acidic residues" evidence="2">
    <location>
        <begin position="675"/>
        <end position="708"/>
    </location>
</feature>
<dbReference type="Proteomes" id="UP000807716">
    <property type="component" value="Unassembled WGS sequence"/>
</dbReference>
<feature type="compositionally biased region" description="Acidic residues" evidence="2">
    <location>
        <begin position="721"/>
        <end position="730"/>
    </location>
</feature>
<organism evidence="3 4">
    <name type="scientific">Actinomortierella ambigua</name>
    <dbReference type="NCBI Taxonomy" id="1343610"/>
    <lineage>
        <taxon>Eukaryota</taxon>
        <taxon>Fungi</taxon>
        <taxon>Fungi incertae sedis</taxon>
        <taxon>Mucoromycota</taxon>
        <taxon>Mortierellomycotina</taxon>
        <taxon>Mortierellomycetes</taxon>
        <taxon>Mortierellales</taxon>
        <taxon>Mortierellaceae</taxon>
        <taxon>Actinomortierella</taxon>
    </lineage>
</organism>
<evidence type="ECO:0000256" key="1">
    <source>
        <dbReference type="ARBA" id="ARBA00010098"/>
    </source>
</evidence>
<dbReference type="GO" id="GO:0001181">
    <property type="term" value="F:RNA polymerase I general transcription initiation factor activity"/>
    <property type="evidence" value="ECO:0007669"/>
    <property type="project" value="InterPro"/>
</dbReference>
<feature type="region of interest" description="Disordered" evidence="2">
    <location>
        <begin position="303"/>
        <end position="324"/>
    </location>
</feature>
<comment type="similarity">
    <text evidence="1">Belongs to the RRN3 family.</text>
</comment>
<dbReference type="InterPro" id="IPR007991">
    <property type="entry name" value="RNA_pol_I_trans_ini_fac_RRN3"/>
</dbReference>
<feature type="region of interest" description="Disordered" evidence="2">
    <location>
        <begin position="21"/>
        <end position="59"/>
    </location>
</feature>
<evidence type="ECO:0000256" key="2">
    <source>
        <dbReference type="SAM" id="MobiDB-lite"/>
    </source>
</evidence>
<proteinExistence type="inferred from homology"/>
<dbReference type="EMBL" id="JAAAJB010000598">
    <property type="protein sequence ID" value="KAG0253243.1"/>
    <property type="molecule type" value="Genomic_DNA"/>
</dbReference>
<feature type="compositionally biased region" description="Polar residues" evidence="2">
    <location>
        <begin position="36"/>
        <end position="59"/>
    </location>
</feature>
<dbReference type="GO" id="GO:0006361">
    <property type="term" value="P:transcription initiation at RNA polymerase I promoter"/>
    <property type="evidence" value="ECO:0007669"/>
    <property type="project" value="InterPro"/>
</dbReference>
<protein>
    <recommendedName>
        <fullName evidence="5">RNA polymerase I-specific transcription initiation factor RRN3</fullName>
    </recommendedName>
</protein>
<dbReference type="GO" id="GO:0005634">
    <property type="term" value="C:nucleus"/>
    <property type="evidence" value="ECO:0007669"/>
    <property type="project" value="TreeGrafter"/>
</dbReference>
<dbReference type="GO" id="GO:0001042">
    <property type="term" value="F:RNA polymerase I core binding"/>
    <property type="evidence" value="ECO:0007669"/>
    <property type="project" value="TreeGrafter"/>
</dbReference>
<evidence type="ECO:0000313" key="3">
    <source>
        <dbReference type="EMBL" id="KAG0253243.1"/>
    </source>
</evidence>
<dbReference type="OrthoDB" id="26970at2759"/>
<sequence length="764" mass="85799">MSTAAFPPPPQKVSFATDMQAAALRAKKEAKHHSRSSSSELVDEASPSSMQRSISTPSIASAAMVSSEQQALFEKQRQGQMMMTTYLSNAIKQKKMGNPSPYEELISQLTTTKPSPLPASKLLQWIQALLQCISLLDKTCQSLIEAILQLDWTIQDESFVQYYISFMGNIVSAHPIYLTPAMSMLVSRFRQRSISRSAEHSVTPQRQFDRVHQALKYILDLIPTGSTTLFPLLASEFPHKRESYGAHMSYVKNILHVLEYSPVLRSQVLGVVIDRIIQVDVEIQVELEELEDSDTELVFEVELPEEEEDSESDDDGSDSDSDSEADEVAVLNIKDMTNKLDGMLLLVFTYLNNYIESCRHMFSPDGTPPAPIQELFLVLLTVFMKTILHTFKSRHTQFLLFYLTSLSPQFSDYFLGALGQQILDKAQPQVLRVAAAAYMSSYVARAKFLDIRQIGMVIDMLGGFSLQVVEEIDTGSHIQPDTEKYAVFYAVVQAMLYIFCFRWKVLASENTDQPNRSVAEDDFGSAGMIVGSMDSPMTSTIGSAGSSANGRQWHTGLQGLQRIVTSRLNPLKMCSENVVKQFARISHNLNFMYVYPILEQNKKVYVPPSQSAYQRALQTGSATSTYGGNGNRAGSNNGSDYTILPHELDTFFPFDPYRLKQSAYFMDNIYQEWENDEDDSDEEEEDDEDDEQDYDDEEDDEEAVEDEDTTKSVGRHRLASVEEDDSDEESAQMNQSIMAMSISPSPAHFLVQGMNAGREDSNKL</sequence>
<name>A0A9P6TZJ0_9FUNG</name>
<dbReference type="PANTHER" id="PTHR12790:SF0">
    <property type="entry name" value="RNA POLYMERASE I-SPECIFIC TRANSCRIPTION INITIATION FACTOR RRN3-RELATED"/>
    <property type="match status" value="1"/>
</dbReference>
<comment type="caution">
    <text evidence="3">The sequence shown here is derived from an EMBL/GenBank/DDBJ whole genome shotgun (WGS) entry which is preliminary data.</text>
</comment>
<keyword evidence="4" id="KW-1185">Reference proteome</keyword>
<dbReference type="PANTHER" id="PTHR12790">
    <property type="entry name" value="TRANSCRIPTION INITIATION FACTOR IA RRN3"/>
    <property type="match status" value="1"/>
</dbReference>
<dbReference type="AlphaFoldDB" id="A0A9P6TZJ0"/>
<dbReference type="Pfam" id="PF05327">
    <property type="entry name" value="RRN3"/>
    <property type="match status" value="1"/>
</dbReference>
<accession>A0A9P6TZJ0</accession>
<feature type="region of interest" description="Disordered" evidence="2">
    <location>
        <begin position="675"/>
        <end position="741"/>
    </location>
</feature>
<reference evidence="3" key="1">
    <citation type="journal article" date="2020" name="Fungal Divers.">
        <title>Resolving the Mortierellaceae phylogeny through synthesis of multi-gene phylogenetics and phylogenomics.</title>
        <authorList>
            <person name="Vandepol N."/>
            <person name="Liber J."/>
            <person name="Desiro A."/>
            <person name="Na H."/>
            <person name="Kennedy M."/>
            <person name="Barry K."/>
            <person name="Grigoriev I.V."/>
            <person name="Miller A.N."/>
            <person name="O'Donnell K."/>
            <person name="Stajich J.E."/>
            <person name="Bonito G."/>
        </authorList>
    </citation>
    <scope>NUCLEOTIDE SEQUENCE</scope>
    <source>
        <strain evidence="3">BC1065</strain>
    </source>
</reference>
<feature type="compositionally biased region" description="Polar residues" evidence="2">
    <location>
        <begin position="731"/>
        <end position="741"/>
    </location>
</feature>